<dbReference type="EnsemblMetazoa" id="HelroT181765">
    <property type="protein sequence ID" value="HelroP181765"/>
    <property type="gene ID" value="HelroG181765"/>
</dbReference>
<feature type="region of interest" description="Disordered" evidence="1">
    <location>
        <begin position="221"/>
        <end position="240"/>
    </location>
</feature>
<dbReference type="GO" id="GO:0005730">
    <property type="term" value="C:nucleolus"/>
    <property type="evidence" value="ECO:0000318"/>
    <property type="project" value="GO_Central"/>
</dbReference>
<reference evidence="2 4" key="2">
    <citation type="journal article" date="2013" name="Nature">
        <title>Insights into bilaterian evolution from three spiralian genomes.</title>
        <authorList>
            <person name="Simakov O."/>
            <person name="Marletaz F."/>
            <person name="Cho S.J."/>
            <person name="Edsinger-Gonzales E."/>
            <person name="Havlak P."/>
            <person name="Hellsten U."/>
            <person name="Kuo D.H."/>
            <person name="Larsson T."/>
            <person name="Lv J."/>
            <person name="Arendt D."/>
            <person name="Savage R."/>
            <person name="Osoegawa K."/>
            <person name="de Jong P."/>
            <person name="Grimwood J."/>
            <person name="Chapman J.A."/>
            <person name="Shapiro H."/>
            <person name="Aerts A."/>
            <person name="Otillar R.P."/>
            <person name="Terry A.Y."/>
            <person name="Boore J.L."/>
            <person name="Grigoriev I.V."/>
            <person name="Lindberg D.R."/>
            <person name="Seaver E.C."/>
            <person name="Weisblat D.A."/>
            <person name="Putnam N.H."/>
            <person name="Rokhsar D.S."/>
        </authorList>
    </citation>
    <scope>NUCLEOTIDE SEQUENCE</scope>
</reference>
<evidence type="ECO:0000256" key="1">
    <source>
        <dbReference type="SAM" id="MobiDB-lite"/>
    </source>
</evidence>
<feature type="compositionally biased region" description="Low complexity" evidence="1">
    <location>
        <begin position="222"/>
        <end position="240"/>
    </location>
</feature>
<dbReference type="KEGG" id="hro:HELRODRAFT_181765"/>
<feature type="region of interest" description="Disordered" evidence="1">
    <location>
        <begin position="539"/>
        <end position="564"/>
    </location>
</feature>
<reference evidence="3" key="3">
    <citation type="submission" date="2015-06" db="UniProtKB">
        <authorList>
            <consortium name="EnsemblMetazoa"/>
        </authorList>
    </citation>
    <scope>IDENTIFICATION</scope>
</reference>
<feature type="compositionally biased region" description="Basic and acidic residues" evidence="1">
    <location>
        <begin position="642"/>
        <end position="656"/>
    </location>
</feature>
<protein>
    <submittedName>
        <fullName evidence="2 3">Uncharacterized protein</fullName>
    </submittedName>
</protein>
<dbReference type="HOGENOM" id="CLU_406686_0_0_1"/>
<dbReference type="AlphaFoldDB" id="T1FHA9"/>
<name>T1FHA9_HELRO</name>
<dbReference type="EMBL" id="AMQM01007797">
    <property type="status" value="NOT_ANNOTATED_CDS"/>
    <property type="molecule type" value="Genomic_DNA"/>
</dbReference>
<dbReference type="CTD" id="20208208"/>
<accession>T1FHA9</accession>
<dbReference type="RefSeq" id="XP_009029794.1">
    <property type="nucleotide sequence ID" value="XM_009031546.1"/>
</dbReference>
<dbReference type="GO" id="GO:0005654">
    <property type="term" value="C:nucleoplasm"/>
    <property type="evidence" value="ECO:0000318"/>
    <property type="project" value="GO_Central"/>
</dbReference>
<evidence type="ECO:0000313" key="2">
    <source>
        <dbReference type="EMBL" id="ESN92144.1"/>
    </source>
</evidence>
<keyword evidence="4" id="KW-1185">Reference proteome</keyword>
<dbReference type="Proteomes" id="UP000015101">
    <property type="component" value="Unassembled WGS sequence"/>
</dbReference>
<feature type="region of interest" description="Disordered" evidence="1">
    <location>
        <begin position="638"/>
        <end position="676"/>
    </location>
</feature>
<feature type="compositionally biased region" description="Polar residues" evidence="1">
    <location>
        <begin position="547"/>
        <end position="557"/>
    </location>
</feature>
<sequence>MYIRSSGDVRVLYDGVKVDTTKVHSRVSAARFDNEADVVEIEVRNSIPEDFGILASTTDGLIITDDRWQCLSKSPKGEKGDVASPNYKPAECLAASHDPKLISENLNISMDAKVIRPVTDAVDGKSRKRKKRSNNKELPTDFNCKLVIKNYPDLKRALFDPMKYRVSRGKTKLRIVARGSIKAFQDGAWLGRTPDHTNTLMLPIKTSHSNDQITAEMKQFDNNNNKNNLNTNNNNNNNNVKNEEELKISENLLKSQLSPLSLAASISTATAAGRIKRSVAKQLAEAVNLRHQFRRHGAARCDYHCRETIKKRILQSLFNINVLEVEIDNEADVLAIHVDRSLMSDREPLSNPLERSSLWNTFFGLYVESEDGSISTLPSSVPHKPAAFFENVSQLNPSDGMESGGSKDVDRIKENEYAVSKVKEGLVSDWKCADVVGSTRGGASEPWQTIHFNDKMWKEATLYKMERINRARPDNDGNHHSVDNDDGVPNSFIWSGEHPWSKQMYCRYLIPRKLLGKKKKVTHTHKRKKVVVENDEPARKLVKRSPATENTGTNGNSLKRRVRNFGEKSSIEDLKRKNEQLKASLRKVSNSERVLTEETEEMFKLLGEVNGALTEIDNKNEYGGGFMYGYDYGGKDDDDEDLVKKLGDEKKEEKKGGGGGGPKTWNEEFMEELTEV</sequence>
<dbReference type="EMBL" id="KB097667">
    <property type="protein sequence ID" value="ESN92144.1"/>
    <property type="molecule type" value="Genomic_DNA"/>
</dbReference>
<gene>
    <name evidence="3" type="primary">20208208</name>
    <name evidence="2" type="ORF">HELRODRAFT_181765</name>
</gene>
<dbReference type="GeneID" id="20208208"/>
<proteinExistence type="predicted"/>
<organism evidence="3 4">
    <name type="scientific">Helobdella robusta</name>
    <name type="common">Californian leech</name>
    <dbReference type="NCBI Taxonomy" id="6412"/>
    <lineage>
        <taxon>Eukaryota</taxon>
        <taxon>Metazoa</taxon>
        <taxon>Spiralia</taxon>
        <taxon>Lophotrochozoa</taxon>
        <taxon>Annelida</taxon>
        <taxon>Clitellata</taxon>
        <taxon>Hirudinea</taxon>
        <taxon>Rhynchobdellida</taxon>
        <taxon>Glossiphoniidae</taxon>
        <taxon>Helobdella</taxon>
    </lineage>
</organism>
<evidence type="ECO:0000313" key="3">
    <source>
        <dbReference type="EnsemblMetazoa" id="HelroP181765"/>
    </source>
</evidence>
<evidence type="ECO:0000313" key="4">
    <source>
        <dbReference type="Proteomes" id="UP000015101"/>
    </source>
</evidence>
<reference evidence="4" key="1">
    <citation type="submission" date="2012-12" db="EMBL/GenBank/DDBJ databases">
        <authorList>
            <person name="Hellsten U."/>
            <person name="Grimwood J."/>
            <person name="Chapman J.A."/>
            <person name="Shapiro H."/>
            <person name="Aerts A."/>
            <person name="Otillar R.P."/>
            <person name="Terry A.Y."/>
            <person name="Boore J.L."/>
            <person name="Simakov O."/>
            <person name="Marletaz F."/>
            <person name="Cho S.-J."/>
            <person name="Edsinger-Gonzales E."/>
            <person name="Havlak P."/>
            <person name="Kuo D.-H."/>
            <person name="Larsson T."/>
            <person name="Lv J."/>
            <person name="Arendt D."/>
            <person name="Savage R."/>
            <person name="Osoegawa K."/>
            <person name="de Jong P."/>
            <person name="Lindberg D.R."/>
            <person name="Seaver E.C."/>
            <person name="Weisblat D.A."/>
            <person name="Putnam N.H."/>
            <person name="Grigoriev I.V."/>
            <person name="Rokhsar D.S."/>
        </authorList>
    </citation>
    <scope>NUCLEOTIDE SEQUENCE</scope>
</reference>
<dbReference type="InParanoid" id="T1FHA9"/>